<dbReference type="AlphaFoldDB" id="A0A2G8AYE2"/>
<organism evidence="2 3">
    <name type="scientific">Mycobacterium heckeshornense</name>
    <dbReference type="NCBI Taxonomy" id="110505"/>
    <lineage>
        <taxon>Bacteria</taxon>
        <taxon>Bacillati</taxon>
        <taxon>Actinomycetota</taxon>
        <taxon>Actinomycetes</taxon>
        <taxon>Mycobacteriales</taxon>
        <taxon>Mycobacteriaceae</taxon>
        <taxon>Mycobacterium</taxon>
    </lineage>
</organism>
<protein>
    <submittedName>
        <fullName evidence="2">Uncharacterized protein</fullName>
    </submittedName>
</protein>
<keyword evidence="3" id="KW-1185">Reference proteome</keyword>
<reference evidence="2 3" key="1">
    <citation type="submission" date="2020-12" db="EMBL/GenBank/DDBJ databases">
        <title>Complete genome sequence of Mycobacterium heckeshornense JCM 15655T, closely related to a pathogenic non-tuberculous mycobacterial species Mycobacterium xenopi.</title>
        <authorList>
            <person name="Yoshida M."/>
            <person name="Fukano H."/>
            <person name="Asakura T."/>
            <person name="Suzuki M."/>
            <person name="Hoshino Y."/>
        </authorList>
    </citation>
    <scope>NUCLEOTIDE SEQUENCE [LARGE SCALE GENOMIC DNA]</scope>
    <source>
        <strain evidence="2 3">JCM 15655</strain>
    </source>
</reference>
<dbReference type="Proteomes" id="UP000595446">
    <property type="component" value="Chromosome"/>
</dbReference>
<proteinExistence type="predicted"/>
<feature type="region of interest" description="Disordered" evidence="1">
    <location>
        <begin position="99"/>
        <end position="126"/>
    </location>
</feature>
<evidence type="ECO:0000313" key="3">
    <source>
        <dbReference type="Proteomes" id="UP000595446"/>
    </source>
</evidence>
<accession>A0A2G8AYE2</accession>
<name>A0A2G8AYE2_9MYCO</name>
<gene>
    <name evidence="2" type="ORF">MHEC_03240</name>
</gene>
<dbReference type="EMBL" id="AP024237">
    <property type="protein sequence ID" value="BCO33891.1"/>
    <property type="molecule type" value="Genomic_DNA"/>
</dbReference>
<sequence length="126" mass="14039">MSWLLVAFAPALLMLATFGLARLEARLANDTVTAKDVAEFLEQAEADDVNTLAKDGMPEALDHMHRRQSERLSDPPLAAVSRNKHYADPFYRAAFAVPEEPGLPTSRHRHSPTNPQFRPTRHANPV</sequence>
<dbReference type="STRING" id="110505.ACT16_10840"/>
<evidence type="ECO:0000313" key="2">
    <source>
        <dbReference type="EMBL" id="BCO33891.1"/>
    </source>
</evidence>
<dbReference type="OrthoDB" id="4750196at2"/>
<evidence type="ECO:0000256" key="1">
    <source>
        <dbReference type="SAM" id="MobiDB-lite"/>
    </source>
</evidence>